<keyword evidence="2" id="KW-1185">Reference proteome</keyword>
<gene>
    <name evidence="1" type="ORF">AAJ76_2910001082</name>
</gene>
<evidence type="ECO:0000313" key="2">
    <source>
        <dbReference type="Proteomes" id="UP000034350"/>
    </source>
</evidence>
<evidence type="ECO:0000313" key="1">
    <source>
        <dbReference type="EMBL" id="KKO73701.1"/>
    </source>
</evidence>
<sequence length="46" mass="5516">MVCSLHLFLVIDKLFCNKLCYKKIFGRNEEKLHKFDLPVVKKPHEI</sequence>
<dbReference type="EMBL" id="JPQZ01000291">
    <property type="protein sequence ID" value="KKO73701.1"/>
    <property type="molecule type" value="Genomic_DNA"/>
</dbReference>
<accession>A0A0F9W7C1</accession>
<dbReference type="Proteomes" id="UP000034350">
    <property type="component" value="Unassembled WGS sequence"/>
</dbReference>
<proteinExistence type="predicted"/>
<protein>
    <submittedName>
        <fullName evidence="1">Uncharacterized protein</fullName>
    </submittedName>
</protein>
<organism evidence="1 2">
    <name type="scientific">Vairimorpha ceranae</name>
    <dbReference type="NCBI Taxonomy" id="40302"/>
    <lineage>
        <taxon>Eukaryota</taxon>
        <taxon>Fungi</taxon>
        <taxon>Fungi incertae sedis</taxon>
        <taxon>Microsporidia</taxon>
        <taxon>Nosematidae</taxon>
        <taxon>Vairimorpha</taxon>
    </lineage>
</organism>
<name>A0A0F9W7C1_9MICR</name>
<dbReference type="VEuPathDB" id="MicrosporidiaDB:AAJ76_2910001082"/>
<dbReference type="RefSeq" id="XP_024329443.1">
    <property type="nucleotide sequence ID" value="XM_024474984.1"/>
</dbReference>
<dbReference type="AlphaFoldDB" id="A0A0F9W7C1"/>
<dbReference type="GeneID" id="36319914"/>
<comment type="caution">
    <text evidence="1">The sequence shown here is derived from an EMBL/GenBank/DDBJ whole genome shotgun (WGS) entry which is preliminary data.</text>
</comment>
<reference evidence="1 2" key="1">
    <citation type="journal article" date="2015" name="Environ. Microbiol.">
        <title>Genome analyses suggest the presence of polyploidy and recent human-driven expansions in eight global populations of the honeybee pathogen Nosema ceranae.</title>
        <authorList>
            <person name="Pelin A."/>
            <person name="Selman M."/>
            <person name="Aris-Brosou S."/>
            <person name="Farinelli L."/>
            <person name="Corradi N."/>
        </authorList>
    </citation>
    <scope>NUCLEOTIDE SEQUENCE [LARGE SCALE GENOMIC DNA]</scope>
    <source>
        <strain evidence="1 2">PA08 1199</strain>
    </source>
</reference>